<proteinExistence type="predicted"/>
<comment type="caution">
    <text evidence="2">The sequence shown here is derived from an EMBL/GenBank/DDBJ whole genome shotgun (WGS) entry which is preliminary data.</text>
</comment>
<reference evidence="2 3" key="1">
    <citation type="submission" date="2020-01" db="EMBL/GenBank/DDBJ databases">
        <authorList>
            <consortium name="DOE Joint Genome Institute"/>
            <person name="Haridas S."/>
            <person name="Albert R."/>
            <person name="Binder M."/>
            <person name="Bloem J."/>
            <person name="Labutti K."/>
            <person name="Salamov A."/>
            <person name="Andreopoulos B."/>
            <person name="Baker S.E."/>
            <person name="Barry K."/>
            <person name="Bills G."/>
            <person name="Bluhm B.H."/>
            <person name="Cannon C."/>
            <person name="Castanera R."/>
            <person name="Culley D.E."/>
            <person name="Daum C."/>
            <person name="Ezra D."/>
            <person name="Gonzalez J.B."/>
            <person name="Henrissat B."/>
            <person name="Kuo A."/>
            <person name="Liang C."/>
            <person name="Lipzen A."/>
            <person name="Lutzoni F."/>
            <person name="Magnuson J."/>
            <person name="Mondo S."/>
            <person name="Nolan M."/>
            <person name="Ohm R."/>
            <person name="Pangilinan J."/>
            <person name="Park H.-J.H."/>
            <person name="Ramirez L."/>
            <person name="Alfaro M."/>
            <person name="Sun H."/>
            <person name="Tritt A."/>
            <person name="Yoshinaga Y."/>
            <person name="Zwiers L.-H.L."/>
            <person name="Turgeon B.G."/>
            <person name="Goodwin S.B."/>
            <person name="Spatafora J.W."/>
            <person name="Crous P.W."/>
            <person name="Grigoriev I.V."/>
        </authorList>
    </citation>
    <scope>NUCLEOTIDE SEQUENCE [LARGE SCALE GENOMIC DNA]</scope>
    <source>
        <strain evidence="2 3">CBS 611.86</strain>
    </source>
</reference>
<evidence type="ECO:0000313" key="2">
    <source>
        <dbReference type="EMBL" id="KAF2870340.1"/>
    </source>
</evidence>
<evidence type="ECO:0000256" key="1">
    <source>
        <dbReference type="SAM" id="SignalP"/>
    </source>
</evidence>
<gene>
    <name evidence="2" type="ORF">BDV95DRAFT_608342</name>
</gene>
<dbReference type="Proteomes" id="UP000481861">
    <property type="component" value="Unassembled WGS sequence"/>
</dbReference>
<protein>
    <submittedName>
        <fullName evidence="2">Uncharacterized protein</fullName>
    </submittedName>
</protein>
<dbReference type="AlphaFoldDB" id="A0A7C8M4R8"/>
<organism evidence="2 3">
    <name type="scientific">Massariosphaeria phaeospora</name>
    <dbReference type="NCBI Taxonomy" id="100035"/>
    <lineage>
        <taxon>Eukaryota</taxon>
        <taxon>Fungi</taxon>
        <taxon>Dikarya</taxon>
        <taxon>Ascomycota</taxon>
        <taxon>Pezizomycotina</taxon>
        <taxon>Dothideomycetes</taxon>
        <taxon>Pleosporomycetidae</taxon>
        <taxon>Pleosporales</taxon>
        <taxon>Pleosporales incertae sedis</taxon>
        <taxon>Massariosphaeria</taxon>
    </lineage>
</organism>
<sequence length="93" mass="10543">MHVQMSSLLLLLALYAGQTIAYPASASMENGVNNNVRLVLRDRLTLRGFLSDLDKIVEDVKDKVEDEWKEHVEDPLSKIKITPPKITLPKESR</sequence>
<dbReference type="EMBL" id="JAADJZ010000014">
    <property type="protein sequence ID" value="KAF2870340.1"/>
    <property type="molecule type" value="Genomic_DNA"/>
</dbReference>
<name>A0A7C8M4R8_9PLEO</name>
<keyword evidence="3" id="KW-1185">Reference proteome</keyword>
<feature type="chain" id="PRO_5028883777" evidence="1">
    <location>
        <begin position="22"/>
        <end position="93"/>
    </location>
</feature>
<feature type="signal peptide" evidence="1">
    <location>
        <begin position="1"/>
        <end position="21"/>
    </location>
</feature>
<keyword evidence="1" id="KW-0732">Signal</keyword>
<evidence type="ECO:0000313" key="3">
    <source>
        <dbReference type="Proteomes" id="UP000481861"/>
    </source>
</evidence>
<accession>A0A7C8M4R8</accession>